<evidence type="ECO:0000313" key="9">
    <source>
        <dbReference type="EMBL" id="KAJ8389062.1"/>
    </source>
</evidence>
<dbReference type="Gene3D" id="3.30.160.60">
    <property type="entry name" value="Classic Zinc Finger"/>
    <property type="match status" value="1"/>
</dbReference>
<feature type="region of interest" description="Disordered" evidence="5">
    <location>
        <begin position="596"/>
        <end position="616"/>
    </location>
</feature>
<feature type="domain" description="B box-type" evidence="7">
    <location>
        <begin position="79"/>
        <end position="121"/>
    </location>
</feature>
<dbReference type="PROSITE" id="PS50089">
    <property type="entry name" value="ZF_RING_2"/>
    <property type="match status" value="1"/>
</dbReference>
<dbReference type="SMART" id="SM01052">
    <property type="entry name" value="CAP_GLY"/>
    <property type="match status" value="2"/>
</dbReference>
<accession>A0AAD7RRU1</accession>
<evidence type="ECO:0000256" key="1">
    <source>
        <dbReference type="ARBA" id="ARBA00022723"/>
    </source>
</evidence>
<organism evidence="9 10">
    <name type="scientific">Aldrovandia affinis</name>
    <dbReference type="NCBI Taxonomy" id="143900"/>
    <lineage>
        <taxon>Eukaryota</taxon>
        <taxon>Metazoa</taxon>
        <taxon>Chordata</taxon>
        <taxon>Craniata</taxon>
        <taxon>Vertebrata</taxon>
        <taxon>Euteleostomi</taxon>
        <taxon>Actinopterygii</taxon>
        <taxon>Neopterygii</taxon>
        <taxon>Teleostei</taxon>
        <taxon>Notacanthiformes</taxon>
        <taxon>Halosauridae</taxon>
        <taxon>Aldrovandia</taxon>
    </lineage>
</organism>
<dbReference type="Pfam" id="PF13445">
    <property type="entry name" value="zf-RING_UBOX"/>
    <property type="match status" value="1"/>
</dbReference>
<dbReference type="SMART" id="SM00336">
    <property type="entry name" value="BBOX"/>
    <property type="match status" value="1"/>
</dbReference>
<dbReference type="PROSITE" id="PS50245">
    <property type="entry name" value="CAP_GLY_2"/>
    <property type="match status" value="1"/>
</dbReference>
<comment type="caution">
    <text evidence="9">The sequence shown here is derived from an EMBL/GenBank/DDBJ whole genome shotgun (WGS) entry which is preliminary data.</text>
</comment>
<evidence type="ECO:0000259" key="8">
    <source>
        <dbReference type="PROSITE" id="PS50245"/>
    </source>
</evidence>
<sequence length="616" mass="69511">MEENLSCPVCCDVFQDPVVLNCSHSYCRACLKRCWETKGSRECPVCRREAMGVEPPSNLALKNLCEAFVQERGQRASIDSEALCCSLHGEKLKLFCLNDEEPICVICQTSEKHENHKLRPIQEAALKYKNEVRDALDCFQGKLGVFQRVKQTCDQMGKSLKSQSELTERRIREEFEELYQFLRNKEADNIASLKEEEKRKGELVKKTAEALTNNMASLSHAIKTMEQEMRAEDIYFLQRYKDTKKRTQCTVKDPEKTPGEEIDVAKHLDNLKDRVMEKMLEVFQYSPSSKSQLDGADSATGMWRDAGGTCQLSLDSVVEVEIYAGKTVYGTVRWIGKLPGMEGTRVGLELEEETGVGDGTFRGEHFFSCLPKRGLFVKLDNCRPDSRFQTAGDQGGTLTKSLSSTHTGGELSHPGRTMTSKNKHMYFIIVEGYDAGRICYIEENRYLSKFEVITPSFLPVKILGCSVDNSVLVTHIQPLTMQEAELLHTLREREERLSAVQDREGLDHALTLTKGSRVQVQVEVEGEWFQGVIRYIGGIIPKKHPDPITGKFFGIELQGKDKGKGCNDGKYGSEKLFTCSKDCGVFAPFTRVRPCATTPPLPRDPGRWRPGDLLYE</sequence>
<dbReference type="SMART" id="SM00184">
    <property type="entry name" value="RING"/>
    <property type="match status" value="1"/>
</dbReference>
<evidence type="ECO:0000256" key="2">
    <source>
        <dbReference type="ARBA" id="ARBA00022771"/>
    </source>
</evidence>
<dbReference type="InterPro" id="IPR050143">
    <property type="entry name" value="TRIM/RBCC"/>
</dbReference>
<feature type="region of interest" description="Disordered" evidence="5">
    <location>
        <begin position="390"/>
        <end position="416"/>
    </location>
</feature>
<dbReference type="Gene3D" id="3.30.40.10">
    <property type="entry name" value="Zinc/RING finger domain, C3HC4 (zinc finger)"/>
    <property type="match status" value="1"/>
</dbReference>
<dbReference type="InterPro" id="IPR017907">
    <property type="entry name" value="Znf_RING_CS"/>
</dbReference>
<dbReference type="PROSITE" id="PS50119">
    <property type="entry name" value="ZF_BBOX"/>
    <property type="match status" value="1"/>
</dbReference>
<dbReference type="SUPFAM" id="SSF57845">
    <property type="entry name" value="B-box zinc-binding domain"/>
    <property type="match status" value="1"/>
</dbReference>
<dbReference type="InterPro" id="IPR000938">
    <property type="entry name" value="CAP-Gly_domain"/>
</dbReference>
<dbReference type="InterPro" id="IPR027370">
    <property type="entry name" value="Znf-RING_euk"/>
</dbReference>
<evidence type="ECO:0000256" key="4">
    <source>
        <dbReference type="PROSITE-ProRule" id="PRU00024"/>
    </source>
</evidence>
<dbReference type="Gene3D" id="2.30.30.190">
    <property type="entry name" value="CAP Gly-rich-like domain"/>
    <property type="match status" value="2"/>
</dbReference>
<keyword evidence="10" id="KW-1185">Reference proteome</keyword>
<dbReference type="SUPFAM" id="SSF57850">
    <property type="entry name" value="RING/U-box"/>
    <property type="match status" value="1"/>
</dbReference>
<dbReference type="GO" id="GO:0008270">
    <property type="term" value="F:zinc ion binding"/>
    <property type="evidence" value="ECO:0007669"/>
    <property type="project" value="UniProtKB-KW"/>
</dbReference>
<evidence type="ECO:0000259" key="7">
    <source>
        <dbReference type="PROSITE" id="PS50119"/>
    </source>
</evidence>
<protein>
    <submittedName>
        <fullName evidence="9">Uncharacterized protein</fullName>
    </submittedName>
</protein>
<dbReference type="Pfam" id="PF00643">
    <property type="entry name" value="zf-B_box"/>
    <property type="match status" value="1"/>
</dbReference>
<reference evidence="9" key="1">
    <citation type="journal article" date="2023" name="Science">
        <title>Genome structures resolve the early diversification of teleost fishes.</title>
        <authorList>
            <person name="Parey E."/>
            <person name="Louis A."/>
            <person name="Montfort J."/>
            <person name="Bouchez O."/>
            <person name="Roques C."/>
            <person name="Iampietro C."/>
            <person name="Lluch J."/>
            <person name="Castinel A."/>
            <person name="Donnadieu C."/>
            <person name="Desvignes T."/>
            <person name="Floi Bucao C."/>
            <person name="Jouanno E."/>
            <person name="Wen M."/>
            <person name="Mejri S."/>
            <person name="Dirks R."/>
            <person name="Jansen H."/>
            <person name="Henkel C."/>
            <person name="Chen W.J."/>
            <person name="Zahm M."/>
            <person name="Cabau C."/>
            <person name="Klopp C."/>
            <person name="Thompson A.W."/>
            <person name="Robinson-Rechavi M."/>
            <person name="Braasch I."/>
            <person name="Lecointre G."/>
            <person name="Bobe J."/>
            <person name="Postlethwait J.H."/>
            <person name="Berthelot C."/>
            <person name="Roest Crollius H."/>
            <person name="Guiguen Y."/>
        </authorList>
    </citation>
    <scope>NUCLEOTIDE SEQUENCE</scope>
    <source>
        <strain evidence="9">NC1722</strain>
    </source>
</reference>
<gene>
    <name evidence="9" type="ORF">AAFF_G00124590</name>
</gene>
<evidence type="ECO:0000256" key="5">
    <source>
        <dbReference type="SAM" id="MobiDB-lite"/>
    </source>
</evidence>
<evidence type="ECO:0000259" key="6">
    <source>
        <dbReference type="PROSITE" id="PS50089"/>
    </source>
</evidence>
<dbReference type="InterPro" id="IPR013083">
    <property type="entry name" value="Znf_RING/FYVE/PHD"/>
</dbReference>
<dbReference type="InterPro" id="IPR036859">
    <property type="entry name" value="CAP-Gly_dom_sf"/>
</dbReference>
<dbReference type="EMBL" id="JAINUG010000187">
    <property type="protein sequence ID" value="KAJ8389062.1"/>
    <property type="molecule type" value="Genomic_DNA"/>
</dbReference>
<dbReference type="AlphaFoldDB" id="A0AAD7RRU1"/>
<feature type="domain" description="RING-type" evidence="6">
    <location>
        <begin position="7"/>
        <end position="47"/>
    </location>
</feature>
<feature type="domain" description="CAP-Gly" evidence="8">
    <location>
        <begin position="336"/>
        <end position="378"/>
    </location>
</feature>
<dbReference type="Pfam" id="PF01302">
    <property type="entry name" value="CAP_GLY"/>
    <property type="match status" value="2"/>
</dbReference>
<keyword evidence="3" id="KW-0862">Zinc</keyword>
<dbReference type="InterPro" id="IPR000315">
    <property type="entry name" value="Znf_B-box"/>
</dbReference>
<evidence type="ECO:0000313" key="10">
    <source>
        <dbReference type="Proteomes" id="UP001221898"/>
    </source>
</evidence>
<dbReference type="PROSITE" id="PS00518">
    <property type="entry name" value="ZF_RING_1"/>
    <property type="match status" value="1"/>
</dbReference>
<dbReference type="InterPro" id="IPR001841">
    <property type="entry name" value="Znf_RING"/>
</dbReference>
<dbReference type="SUPFAM" id="SSF74924">
    <property type="entry name" value="Cap-Gly domain"/>
    <property type="match status" value="2"/>
</dbReference>
<keyword evidence="1" id="KW-0479">Metal-binding</keyword>
<name>A0AAD7RRU1_9TELE</name>
<dbReference type="PANTHER" id="PTHR24103">
    <property type="entry name" value="E3 UBIQUITIN-PROTEIN LIGASE TRIM"/>
    <property type="match status" value="1"/>
</dbReference>
<keyword evidence="2 4" id="KW-0863">Zinc-finger</keyword>
<evidence type="ECO:0000256" key="3">
    <source>
        <dbReference type="ARBA" id="ARBA00022833"/>
    </source>
</evidence>
<proteinExistence type="predicted"/>
<feature type="compositionally biased region" description="Polar residues" evidence="5">
    <location>
        <begin position="390"/>
        <end position="407"/>
    </location>
</feature>
<dbReference type="Proteomes" id="UP001221898">
    <property type="component" value="Unassembled WGS sequence"/>
</dbReference>